<dbReference type="PANTHER" id="PTHR45762:SF3">
    <property type="entry name" value="ZINC-FINGER PROTEIN AT 72D, ISOFORM B"/>
    <property type="match status" value="1"/>
</dbReference>
<dbReference type="Gene3D" id="3.30.460.10">
    <property type="entry name" value="Beta Polymerase, domain 2"/>
    <property type="match status" value="1"/>
</dbReference>
<feature type="compositionally biased region" description="Low complexity" evidence="1">
    <location>
        <begin position="283"/>
        <end position="308"/>
    </location>
</feature>
<dbReference type="InterPro" id="IPR043519">
    <property type="entry name" value="NT_sf"/>
</dbReference>
<dbReference type="Pfam" id="PF12874">
    <property type="entry name" value="zf-met"/>
    <property type="match status" value="3"/>
</dbReference>
<feature type="region of interest" description="Disordered" evidence="1">
    <location>
        <begin position="541"/>
        <end position="570"/>
    </location>
</feature>
<reference evidence="3" key="1">
    <citation type="submission" date="2020-04" db="EMBL/GenBank/DDBJ databases">
        <authorList>
            <person name="Alioto T."/>
            <person name="Alioto T."/>
            <person name="Gomez Garrido J."/>
        </authorList>
    </citation>
    <scope>NUCLEOTIDE SEQUENCE</scope>
    <source>
        <strain evidence="3">A484AB</strain>
    </source>
</reference>
<feature type="region of interest" description="Disordered" evidence="1">
    <location>
        <begin position="392"/>
        <end position="490"/>
    </location>
</feature>
<proteinExistence type="predicted"/>
<dbReference type="SMART" id="SM00451">
    <property type="entry name" value="ZnF_U1"/>
    <property type="match status" value="3"/>
</dbReference>
<feature type="compositionally biased region" description="Basic and acidic residues" evidence="1">
    <location>
        <begin position="1033"/>
        <end position="1051"/>
    </location>
</feature>
<feature type="compositionally biased region" description="Polar residues" evidence="1">
    <location>
        <begin position="438"/>
        <end position="453"/>
    </location>
</feature>
<dbReference type="GO" id="GO:0008270">
    <property type="term" value="F:zinc ion binding"/>
    <property type="evidence" value="ECO:0007669"/>
    <property type="project" value="InterPro"/>
</dbReference>
<evidence type="ECO:0000313" key="3">
    <source>
        <dbReference type="EMBL" id="CAB3984300.1"/>
    </source>
</evidence>
<feature type="compositionally biased region" description="Basic and acidic residues" evidence="1">
    <location>
        <begin position="473"/>
        <end position="490"/>
    </location>
</feature>
<dbReference type="SUPFAM" id="SSF57667">
    <property type="entry name" value="beta-beta-alpha zinc fingers"/>
    <property type="match status" value="3"/>
</dbReference>
<dbReference type="Proteomes" id="UP001152795">
    <property type="component" value="Unassembled WGS sequence"/>
</dbReference>
<dbReference type="GO" id="GO:0003725">
    <property type="term" value="F:double-stranded RNA binding"/>
    <property type="evidence" value="ECO:0007669"/>
    <property type="project" value="TreeGrafter"/>
</dbReference>
<dbReference type="PROSITE" id="PS51703">
    <property type="entry name" value="DZF"/>
    <property type="match status" value="1"/>
</dbReference>
<sequence>MTRKCSASMAYASQNAVLARGVTCKLPFRFGKEEKMAANSNYYGYSAGVQGAQVYGNTMQSPQMTQSAYSGQTAAAYGAQSTTPSANAYGTASPRSVMPGQSAYTPTAASSYQATGLSGSSYGYTARVQDSTTQSYQTNAASAYTSPSSYYGRDNSQVSTAYDASKTGSYYNQHAGTTQAYGYGSPATKSMYSGYSAPSNTSNQMSTPTAPKPSTSVTANVSYPYKGQAGTNYNQNTSSYTSPSNWSGSAGGYQQTQGYDAAVYNAASSYFQQQAQPRQKWGNNKNNSNNNQNNKSGPPRQRNPPRQQQVHYCDVCKISCAGPQTYKEHLEGQKHKKKEAAQKQMEAAGADGYRCSLCDVTCTGTDAFNAHLKGAKHLKTVKLHEKLGKPIPEVLSAEAQDKDKKKDGTVKTQTPKPSFRNNQRRNRKPSAPKITFIGGTTLNSSTGETSSTAAVADTPETPDAETAAATPDEGEKKTVTPASEEGKESKFVGEDYVEEVKSDAGKVIGFECKLCECKFNDTLAREAHLKGRRHQLTYKKKVQPDYVVDQKPSSSRSRQPSQPRSLMDDKARRRWEQDMYWRQQEAAWRNEEVRRWGEEEYWRRLEEEERMWEEQESHRHEMGWGHRSRPDFLPPDMMYPPPNMARPRQDSQDDRLVMAKHKQIYPNEQELSAVQSIVSAAEKALKLVSDSIAEEEVPVKAEVNEEEMEVSETPAKEEKTEEGEQEKPDGEKMEGEEKAAETEEEKKPEETKKPAAAKPKEKSEQTPPRTLKGVMRVGVLAKGLLLHERLDVQLVVLCQDRPTTQLLERVSSKLPEQLTKVSDEKYDVVVDGSLIKVTTSKEPSITVLITLTSPVMRDEVEAAQAEEQKDVLDRDKCLEALASLRHAKWFQAKANGVPSCVVIIRILRDMRDRLPVFTPLNSWSLELLVEKCLSSAEQPLGPGEAFRRVLECISSGILLPGGPGLHDPCEKEVTDASKEMTAQEREDLTATAQNYLRLQAFRQLHKVLGIERLPPSSKFRGGRYGRGGRFKRRREDSGQGDGSAKKEKKDGEEEGEEEGKNGDATAETTSEVAATTTEEPVENKSAEPAVAEATS</sequence>
<dbReference type="Pfam" id="PF07528">
    <property type="entry name" value="DZF_N"/>
    <property type="match status" value="1"/>
</dbReference>
<feature type="region of interest" description="Disordered" evidence="1">
    <location>
        <begin position="273"/>
        <end position="308"/>
    </location>
</feature>
<dbReference type="SMART" id="SM00572">
    <property type="entry name" value="DZF"/>
    <property type="match status" value="1"/>
</dbReference>
<dbReference type="Gene3D" id="3.30.160.60">
    <property type="entry name" value="Classic Zinc Finger"/>
    <property type="match status" value="2"/>
</dbReference>
<feature type="compositionally biased region" description="Basic and acidic residues" evidence="1">
    <location>
        <begin position="725"/>
        <end position="764"/>
    </location>
</feature>
<dbReference type="InterPro" id="IPR049402">
    <property type="entry name" value="DZF_dom_C"/>
</dbReference>
<feature type="compositionally biased region" description="Polar residues" evidence="1">
    <location>
        <begin position="85"/>
        <end position="94"/>
    </location>
</feature>
<keyword evidence="4" id="KW-1185">Reference proteome</keyword>
<dbReference type="Pfam" id="PF20965">
    <property type="entry name" value="DZF_C"/>
    <property type="match status" value="1"/>
</dbReference>
<dbReference type="EMBL" id="CACRXK020000719">
    <property type="protein sequence ID" value="CAB3984300.1"/>
    <property type="molecule type" value="Genomic_DNA"/>
</dbReference>
<feature type="compositionally biased region" description="Polar residues" evidence="1">
    <location>
        <begin position="195"/>
        <end position="221"/>
    </location>
</feature>
<dbReference type="Gene3D" id="1.10.1410.40">
    <property type="match status" value="1"/>
</dbReference>
<dbReference type="FunFam" id="1.10.1410.40:FF:000001">
    <property type="entry name" value="interleukin enhancer-binding factor 3 isoform X1"/>
    <property type="match status" value="1"/>
</dbReference>
<gene>
    <name evidence="3" type="ORF">PACLA_8A055074</name>
</gene>
<dbReference type="GO" id="GO:0071011">
    <property type="term" value="C:precatalytic spliceosome"/>
    <property type="evidence" value="ECO:0007669"/>
    <property type="project" value="TreeGrafter"/>
</dbReference>
<feature type="region of interest" description="Disordered" evidence="1">
    <location>
        <begin position="195"/>
        <end position="252"/>
    </location>
</feature>
<dbReference type="GO" id="GO:0003727">
    <property type="term" value="F:single-stranded RNA binding"/>
    <property type="evidence" value="ECO:0007669"/>
    <property type="project" value="TreeGrafter"/>
</dbReference>
<dbReference type="FunFam" id="3.30.160.60:FF:002080">
    <property type="entry name" value="Zinc finger RNA-binding protein"/>
    <property type="match status" value="1"/>
</dbReference>
<dbReference type="PROSITE" id="PS00028">
    <property type="entry name" value="ZINC_FINGER_C2H2_1"/>
    <property type="match status" value="2"/>
</dbReference>
<evidence type="ECO:0000259" key="2">
    <source>
        <dbReference type="PROSITE" id="PS51703"/>
    </source>
</evidence>
<dbReference type="SMART" id="SM00355">
    <property type="entry name" value="ZnF_C2H2"/>
    <property type="match status" value="3"/>
</dbReference>
<feature type="region of interest" description="Disordered" evidence="1">
    <location>
        <begin position="698"/>
        <end position="770"/>
    </location>
</feature>
<dbReference type="InterPro" id="IPR036236">
    <property type="entry name" value="Znf_C2H2_sf"/>
</dbReference>
<dbReference type="InterPro" id="IPR003604">
    <property type="entry name" value="Matrin/U1-like-C_Znf_C2H2"/>
</dbReference>
<feature type="compositionally biased region" description="Basic and acidic residues" evidence="1">
    <location>
        <begin position="399"/>
        <end position="409"/>
    </location>
</feature>
<feature type="compositionally biased region" description="Low complexity" evidence="1">
    <location>
        <begin position="1062"/>
        <end position="1078"/>
    </location>
</feature>
<dbReference type="InterPro" id="IPR006561">
    <property type="entry name" value="DZF_dom"/>
</dbReference>
<protein>
    <submittedName>
        <fullName evidence="3">Zinc finger RNA-binding -like isoform X1</fullName>
    </submittedName>
</protein>
<accession>A0A6S7GGD5</accession>
<dbReference type="InterPro" id="IPR013087">
    <property type="entry name" value="Znf_C2H2_type"/>
</dbReference>
<evidence type="ECO:0000313" key="4">
    <source>
        <dbReference type="Proteomes" id="UP001152795"/>
    </source>
</evidence>
<feature type="region of interest" description="Disordered" evidence="1">
    <location>
        <begin position="1015"/>
        <end position="1095"/>
    </location>
</feature>
<dbReference type="OrthoDB" id="5986422at2759"/>
<organism evidence="3 4">
    <name type="scientific">Paramuricea clavata</name>
    <name type="common">Red gorgonian</name>
    <name type="synonym">Violescent sea-whip</name>
    <dbReference type="NCBI Taxonomy" id="317549"/>
    <lineage>
        <taxon>Eukaryota</taxon>
        <taxon>Metazoa</taxon>
        <taxon>Cnidaria</taxon>
        <taxon>Anthozoa</taxon>
        <taxon>Octocorallia</taxon>
        <taxon>Malacalcyonacea</taxon>
        <taxon>Plexauridae</taxon>
        <taxon>Paramuricea</taxon>
    </lineage>
</organism>
<feature type="domain" description="DZF" evidence="2">
    <location>
        <begin position="646"/>
        <end position="1055"/>
    </location>
</feature>
<feature type="compositionally biased region" description="Basic residues" evidence="1">
    <location>
        <begin position="1020"/>
        <end position="1032"/>
    </location>
</feature>
<feature type="compositionally biased region" description="Polar residues" evidence="1">
    <location>
        <begin position="229"/>
        <end position="252"/>
    </location>
</feature>
<evidence type="ECO:0000256" key="1">
    <source>
        <dbReference type="SAM" id="MobiDB-lite"/>
    </source>
</evidence>
<dbReference type="InterPro" id="IPR049401">
    <property type="entry name" value="DZF_dom_N"/>
</dbReference>
<dbReference type="AlphaFoldDB" id="A0A6S7GGD5"/>
<comment type="caution">
    <text evidence="3">The sequence shown here is derived from an EMBL/GenBank/DDBJ whole genome shotgun (WGS) entry which is preliminary data.</text>
</comment>
<feature type="compositionally biased region" description="Low complexity" evidence="1">
    <location>
        <begin position="552"/>
        <end position="565"/>
    </location>
</feature>
<dbReference type="PANTHER" id="PTHR45762">
    <property type="entry name" value="ZINC FINGER RNA-BINDING PROTEIN"/>
    <property type="match status" value="1"/>
</dbReference>
<name>A0A6S7GGD5_PARCT</name>
<feature type="region of interest" description="Disordered" evidence="1">
    <location>
        <begin position="85"/>
        <end position="104"/>
    </location>
</feature>
<dbReference type="FunFam" id="3.30.460.10:FF:000010">
    <property type="entry name" value="Zinc finger RNA-binding protein 2"/>
    <property type="match status" value="1"/>
</dbReference>
<feature type="compositionally biased region" description="Low complexity" evidence="1">
    <location>
        <begin position="456"/>
        <end position="471"/>
    </location>
</feature>
<feature type="compositionally biased region" description="Polar residues" evidence="1">
    <location>
        <begin position="410"/>
        <end position="421"/>
    </location>
</feature>